<organism evidence="2 3">
    <name type="scientific">Chryseobacterium gambrini</name>
    <dbReference type="NCBI Taxonomy" id="373672"/>
    <lineage>
        <taxon>Bacteria</taxon>
        <taxon>Pseudomonadati</taxon>
        <taxon>Bacteroidota</taxon>
        <taxon>Flavobacteriia</taxon>
        <taxon>Flavobacteriales</taxon>
        <taxon>Weeksellaceae</taxon>
        <taxon>Chryseobacterium group</taxon>
        <taxon>Chryseobacterium</taxon>
    </lineage>
</organism>
<dbReference type="EMBL" id="FTOV01000003">
    <property type="protein sequence ID" value="SIS86269.1"/>
    <property type="molecule type" value="Genomic_DNA"/>
</dbReference>
<accession>A0A1N7MJZ1</accession>
<dbReference type="RefSeq" id="WP_076391433.1">
    <property type="nucleotide sequence ID" value="NZ_FTOV01000003.1"/>
</dbReference>
<dbReference type="Proteomes" id="UP000185781">
    <property type="component" value="Unassembled WGS sequence"/>
</dbReference>
<evidence type="ECO:0008006" key="4">
    <source>
        <dbReference type="Google" id="ProtNLM"/>
    </source>
</evidence>
<feature type="chain" id="PRO_5012478697" description="C1q domain-containing protein" evidence="1">
    <location>
        <begin position="22"/>
        <end position="415"/>
    </location>
</feature>
<proteinExistence type="predicted"/>
<dbReference type="STRING" id="373672.SAMN05421785_103275"/>
<feature type="signal peptide" evidence="1">
    <location>
        <begin position="1"/>
        <end position="21"/>
    </location>
</feature>
<dbReference type="AlphaFoldDB" id="A0A1N7MJZ1"/>
<evidence type="ECO:0000313" key="3">
    <source>
        <dbReference type="Proteomes" id="UP000185781"/>
    </source>
</evidence>
<protein>
    <recommendedName>
        <fullName evidence="4">C1q domain-containing protein</fullName>
    </recommendedName>
</protein>
<reference evidence="2 3" key="1">
    <citation type="submission" date="2017-01" db="EMBL/GenBank/DDBJ databases">
        <authorList>
            <person name="Mah S.A."/>
            <person name="Swanson W.J."/>
            <person name="Moy G.W."/>
            <person name="Vacquier V.D."/>
        </authorList>
    </citation>
    <scope>NUCLEOTIDE SEQUENCE [LARGE SCALE GENOMIC DNA]</scope>
    <source>
        <strain evidence="2 3">DSM 18014</strain>
    </source>
</reference>
<gene>
    <name evidence="2" type="ORF">SAMN05421785_103275</name>
</gene>
<keyword evidence="1" id="KW-0732">Signal</keyword>
<evidence type="ECO:0000313" key="2">
    <source>
        <dbReference type="EMBL" id="SIS86269.1"/>
    </source>
</evidence>
<sequence>MKKNYLIIQALLLLCTHLLYSQVGINTTSPKATLEIVGKNLGGAVDSKDGIIIPRVNQVSNASGTTQSQLVYLTANDGTLVPGFIFWDGTVWKQLGGASLTLSNFSATSPLAYNNLTGVFSISQAGSSANGYLSSADWNIFNNKQNALTFSTGLTNTANTITLNPATASSIGGVKIGSGLNVAADGTISVPSNVSSFSAGTTGLTPSAATSGAVTLAGTLKPSNGGTGNTTVPAVGTVLQGDGTVYQPLLPGTAGQVLTSNGTGNALSWSTPFTSSVAEIYDAAGTQTFATAAGFTTMLITTAGVVDSGYTAGSGTITITNAGKYRVTYRISASVTTNSQATGEYKLQVNGSDVAGTSGFTFHRNNADPRGTVTVTKILNLNANDVLRVQGKVWNTTNRTLQLVANGSSLMVEKL</sequence>
<dbReference type="OrthoDB" id="1233056at2"/>
<name>A0A1N7MJZ1_9FLAO</name>
<evidence type="ECO:0000256" key="1">
    <source>
        <dbReference type="SAM" id="SignalP"/>
    </source>
</evidence>